<sequence>MILCFEAWNGNLDFAVRQIQTGLRLIREWHESAQSLLAGPVGSDPAYSGSLEGELVRIFSRLDTQIVSFSEQPSPEYHAMIIARGRKVLERMPLIFTSLSEASICEEAIIRRAMAFVCHEIPLEKPPPPLHTFPMNGWHSCSEPKVLATLESMAADSMRWKTAFAPLWKRLKEENNPSDLFPAALMRNRIVSALMGCTAPLVANEEDFDHHLDEFRVMVEMSEYMLGTLDGQGTQKARHFKRPAFNFDSYTVIPMFLTALKCRDPLLRRKAIALLLKYPRREGVCDSVCMGKLCEWTMRIEEEYIDKDGWVPGWARVRGVTMDRDREKENSGILMCEQRVSAASNEVAIRSTHLSWNFSEILANTAIGPSE</sequence>
<evidence type="ECO:0000256" key="2">
    <source>
        <dbReference type="ARBA" id="ARBA00022833"/>
    </source>
</evidence>
<keyword evidence="6" id="KW-0539">Nucleus</keyword>
<evidence type="ECO:0000256" key="4">
    <source>
        <dbReference type="ARBA" id="ARBA00023125"/>
    </source>
</evidence>
<organism evidence="7 8">
    <name type="scientific">Hyaloscypha bicolor E</name>
    <dbReference type="NCBI Taxonomy" id="1095630"/>
    <lineage>
        <taxon>Eukaryota</taxon>
        <taxon>Fungi</taxon>
        <taxon>Dikarya</taxon>
        <taxon>Ascomycota</taxon>
        <taxon>Pezizomycotina</taxon>
        <taxon>Leotiomycetes</taxon>
        <taxon>Helotiales</taxon>
        <taxon>Hyaloscyphaceae</taxon>
        <taxon>Hyaloscypha</taxon>
        <taxon>Hyaloscypha bicolor</taxon>
    </lineage>
</organism>
<keyword evidence="1" id="KW-0479">Metal-binding</keyword>
<dbReference type="InParanoid" id="A0A2J6TSG8"/>
<dbReference type="GO" id="GO:0003677">
    <property type="term" value="F:DNA binding"/>
    <property type="evidence" value="ECO:0007669"/>
    <property type="project" value="UniProtKB-KW"/>
</dbReference>
<protein>
    <submittedName>
        <fullName evidence="7">Uncharacterized protein</fullName>
    </submittedName>
</protein>
<proteinExistence type="predicted"/>
<keyword evidence="8" id="KW-1185">Reference proteome</keyword>
<evidence type="ECO:0000256" key="3">
    <source>
        <dbReference type="ARBA" id="ARBA00023015"/>
    </source>
</evidence>
<dbReference type="InterPro" id="IPR052360">
    <property type="entry name" value="Transcr_Regulatory_Proteins"/>
</dbReference>
<keyword evidence="3" id="KW-0805">Transcription regulation</keyword>
<keyword evidence="4" id="KW-0238">DNA-binding</keyword>
<gene>
    <name evidence="7" type="ORF">K444DRAFT_158710</name>
</gene>
<dbReference type="EMBL" id="KZ613745">
    <property type="protein sequence ID" value="PMD65957.1"/>
    <property type="molecule type" value="Genomic_DNA"/>
</dbReference>
<dbReference type="Proteomes" id="UP000235371">
    <property type="component" value="Unassembled WGS sequence"/>
</dbReference>
<evidence type="ECO:0000256" key="5">
    <source>
        <dbReference type="ARBA" id="ARBA00023163"/>
    </source>
</evidence>
<dbReference type="GO" id="GO:0046872">
    <property type="term" value="F:metal ion binding"/>
    <property type="evidence" value="ECO:0007669"/>
    <property type="project" value="UniProtKB-KW"/>
</dbReference>
<keyword evidence="5" id="KW-0804">Transcription</keyword>
<dbReference type="PANTHER" id="PTHR36206:SF12">
    <property type="entry name" value="ASPERCRYPTIN BIOSYNTHESIS CLUSTER-SPECIFIC TRANSCRIPTION REGULATOR ATNN-RELATED"/>
    <property type="match status" value="1"/>
</dbReference>
<dbReference type="PANTHER" id="PTHR36206">
    <property type="entry name" value="ASPERCRYPTIN BIOSYNTHESIS CLUSTER-SPECIFIC TRANSCRIPTION REGULATOR ATNN-RELATED"/>
    <property type="match status" value="1"/>
</dbReference>
<dbReference type="OrthoDB" id="2593732at2759"/>
<dbReference type="STRING" id="1095630.A0A2J6TSG8"/>
<evidence type="ECO:0000313" key="8">
    <source>
        <dbReference type="Proteomes" id="UP000235371"/>
    </source>
</evidence>
<dbReference type="RefSeq" id="XP_024742861.1">
    <property type="nucleotide sequence ID" value="XM_024870648.1"/>
</dbReference>
<evidence type="ECO:0000256" key="1">
    <source>
        <dbReference type="ARBA" id="ARBA00022723"/>
    </source>
</evidence>
<keyword evidence="2" id="KW-0862">Zinc</keyword>
<evidence type="ECO:0000256" key="6">
    <source>
        <dbReference type="ARBA" id="ARBA00023242"/>
    </source>
</evidence>
<accession>A0A2J6TSG8</accession>
<dbReference type="AlphaFoldDB" id="A0A2J6TSG8"/>
<evidence type="ECO:0000313" key="7">
    <source>
        <dbReference type="EMBL" id="PMD65957.1"/>
    </source>
</evidence>
<dbReference type="GeneID" id="36578730"/>
<name>A0A2J6TSG8_9HELO</name>
<reference evidence="7 8" key="1">
    <citation type="submission" date="2016-04" db="EMBL/GenBank/DDBJ databases">
        <title>A degradative enzymes factory behind the ericoid mycorrhizal symbiosis.</title>
        <authorList>
            <consortium name="DOE Joint Genome Institute"/>
            <person name="Martino E."/>
            <person name="Morin E."/>
            <person name="Grelet G."/>
            <person name="Kuo A."/>
            <person name="Kohler A."/>
            <person name="Daghino S."/>
            <person name="Barry K."/>
            <person name="Choi C."/>
            <person name="Cichocki N."/>
            <person name="Clum A."/>
            <person name="Copeland A."/>
            <person name="Hainaut M."/>
            <person name="Haridas S."/>
            <person name="Labutti K."/>
            <person name="Lindquist E."/>
            <person name="Lipzen A."/>
            <person name="Khouja H.-R."/>
            <person name="Murat C."/>
            <person name="Ohm R."/>
            <person name="Olson A."/>
            <person name="Spatafora J."/>
            <person name="Veneault-Fourrey C."/>
            <person name="Henrissat B."/>
            <person name="Grigoriev I."/>
            <person name="Martin F."/>
            <person name="Perotto S."/>
        </authorList>
    </citation>
    <scope>NUCLEOTIDE SEQUENCE [LARGE SCALE GENOMIC DNA]</scope>
    <source>
        <strain evidence="7 8">E</strain>
    </source>
</reference>